<feature type="binding site" evidence="8">
    <location>
        <position position="337"/>
    </location>
    <ligand>
        <name>L-serine</name>
        <dbReference type="ChEBI" id="CHEBI:33384"/>
    </ligand>
</feature>
<proteinExistence type="predicted"/>
<dbReference type="InterPro" id="IPR002317">
    <property type="entry name" value="Ser-tRNA-ligase_type_1"/>
</dbReference>
<evidence type="ECO:0000313" key="13">
    <source>
        <dbReference type="EMBL" id="RSH83293.1"/>
    </source>
</evidence>
<keyword evidence="4 9" id="KW-0067">ATP-binding</keyword>
<evidence type="ECO:0000256" key="10">
    <source>
        <dbReference type="SAM" id="Coils"/>
    </source>
</evidence>
<protein>
    <recommendedName>
        <fullName evidence="1">serine--tRNA ligase</fullName>
        <ecNumber evidence="1">6.1.1.11</ecNumber>
    </recommendedName>
    <alternativeName>
        <fullName evidence="6">Seryl-tRNA synthetase</fullName>
    </alternativeName>
    <alternativeName>
        <fullName evidence="7">Seryl-tRNA(Ser) synthetase</fullName>
    </alternativeName>
</protein>
<evidence type="ECO:0000256" key="9">
    <source>
        <dbReference type="PIRSR" id="PIRSR001529-2"/>
    </source>
</evidence>
<keyword evidence="10" id="KW-0175">Coiled coil</keyword>
<evidence type="ECO:0000256" key="1">
    <source>
        <dbReference type="ARBA" id="ARBA00012840"/>
    </source>
</evidence>
<feature type="binding site" evidence="8">
    <location>
        <position position="360"/>
    </location>
    <ligand>
        <name>L-serine</name>
        <dbReference type="ChEBI" id="CHEBI:33384"/>
    </ligand>
</feature>
<gene>
    <name evidence="13" type="primary">DIA4</name>
    <name evidence="13" type="ORF">EHS24_006968</name>
</gene>
<dbReference type="OrthoDB" id="10264585at2759"/>
<feature type="binding site" evidence="9">
    <location>
        <begin position="353"/>
        <end position="356"/>
    </location>
    <ligand>
        <name>ATP</name>
        <dbReference type="ChEBI" id="CHEBI:30616"/>
    </ligand>
</feature>
<dbReference type="RefSeq" id="XP_028477245.1">
    <property type="nucleotide sequence ID" value="XM_028622353.1"/>
</dbReference>
<dbReference type="SUPFAM" id="SSF46589">
    <property type="entry name" value="tRNA-binding arm"/>
    <property type="match status" value="1"/>
</dbReference>
<evidence type="ECO:0000259" key="12">
    <source>
        <dbReference type="PROSITE" id="PS50862"/>
    </source>
</evidence>
<accession>A0A427XWT1</accession>
<feature type="binding site" evidence="9">
    <location>
        <begin position="426"/>
        <end position="429"/>
    </location>
    <ligand>
        <name>ATP</name>
        <dbReference type="ChEBI" id="CHEBI:30616"/>
    </ligand>
</feature>
<dbReference type="InterPro" id="IPR006195">
    <property type="entry name" value="aa-tRNA-synth_II"/>
</dbReference>
<dbReference type="PIRSF" id="PIRSF001529">
    <property type="entry name" value="Ser-tRNA-synth_IIa"/>
    <property type="match status" value="1"/>
</dbReference>
<feature type="coiled-coil region" evidence="10">
    <location>
        <begin position="93"/>
        <end position="164"/>
    </location>
</feature>
<dbReference type="EC" id="6.1.1.11" evidence="1"/>
<evidence type="ECO:0000256" key="8">
    <source>
        <dbReference type="PIRSR" id="PIRSR001529-1"/>
    </source>
</evidence>
<evidence type="ECO:0000256" key="6">
    <source>
        <dbReference type="ARBA" id="ARBA00031113"/>
    </source>
</evidence>
<dbReference type="InterPro" id="IPR002314">
    <property type="entry name" value="aa-tRNA-synt_IIb"/>
</dbReference>
<dbReference type="PRINTS" id="PR00981">
    <property type="entry name" value="TRNASYNTHSER"/>
</dbReference>
<reference evidence="13 14" key="1">
    <citation type="submission" date="2018-11" db="EMBL/GenBank/DDBJ databases">
        <title>Genome sequence of Apiotrichum porosum DSM 27194.</title>
        <authorList>
            <person name="Aliyu H."/>
            <person name="Gorte O."/>
            <person name="Ochsenreither K."/>
        </authorList>
    </citation>
    <scope>NUCLEOTIDE SEQUENCE [LARGE SCALE GENOMIC DNA]</scope>
    <source>
        <strain evidence="13 14">DSM 27194</strain>
    </source>
</reference>
<feature type="binding site" evidence="8">
    <location>
        <position position="460"/>
    </location>
    <ligand>
        <name>L-serine</name>
        <dbReference type="ChEBI" id="CHEBI:33384"/>
    </ligand>
</feature>
<dbReference type="InterPro" id="IPR010978">
    <property type="entry name" value="tRNA-bd_arm"/>
</dbReference>
<evidence type="ECO:0000256" key="5">
    <source>
        <dbReference type="ARBA" id="ARBA00023146"/>
    </source>
</evidence>
<evidence type="ECO:0000256" key="11">
    <source>
        <dbReference type="SAM" id="MobiDB-lite"/>
    </source>
</evidence>
<dbReference type="Proteomes" id="UP000279236">
    <property type="component" value="Unassembled WGS sequence"/>
</dbReference>
<dbReference type="SUPFAM" id="SSF55681">
    <property type="entry name" value="Class II aaRS and biotin synthetases"/>
    <property type="match status" value="1"/>
</dbReference>
<dbReference type="GO" id="GO:0004828">
    <property type="term" value="F:serine-tRNA ligase activity"/>
    <property type="evidence" value="ECO:0007669"/>
    <property type="project" value="UniProtKB-EC"/>
</dbReference>
<dbReference type="Pfam" id="PF00587">
    <property type="entry name" value="tRNA-synt_2b"/>
    <property type="match status" value="1"/>
</dbReference>
<feature type="binding site" evidence="8">
    <location>
        <position position="306"/>
    </location>
    <ligand>
        <name>L-serine</name>
        <dbReference type="ChEBI" id="CHEBI:33384"/>
    </ligand>
</feature>
<evidence type="ECO:0000256" key="2">
    <source>
        <dbReference type="ARBA" id="ARBA00022598"/>
    </source>
</evidence>
<feature type="site" description="Important for serine binding" evidence="8">
    <location>
        <position position="462"/>
    </location>
</feature>
<feature type="domain" description="Aminoacyl-transfer RNA synthetases class-II family profile" evidence="12">
    <location>
        <begin position="249"/>
        <end position="497"/>
    </location>
</feature>
<keyword evidence="14" id="KW-1185">Reference proteome</keyword>
<dbReference type="Gene3D" id="3.30.930.10">
    <property type="entry name" value="Bira Bifunctional Protein, Domain 2"/>
    <property type="match status" value="1"/>
</dbReference>
<dbReference type="EMBL" id="RSCE01000004">
    <property type="protein sequence ID" value="RSH83293.1"/>
    <property type="molecule type" value="Genomic_DNA"/>
</dbReference>
<dbReference type="PROSITE" id="PS50862">
    <property type="entry name" value="AA_TRNA_LIGASE_II"/>
    <property type="match status" value="1"/>
</dbReference>
<dbReference type="GO" id="GO:0005524">
    <property type="term" value="F:ATP binding"/>
    <property type="evidence" value="ECO:0007669"/>
    <property type="project" value="UniProtKB-KW"/>
</dbReference>
<dbReference type="GeneID" id="39591511"/>
<keyword evidence="3" id="KW-0547">Nucleotide-binding</keyword>
<keyword evidence="5" id="KW-0030">Aminoacyl-tRNA synthetase</keyword>
<evidence type="ECO:0000256" key="4">
    <source>
        <dbReference type="ARBA" id="ARBA00022840"/>
    </source>
</evidence>
<evidence type="ECO:0000256" key="3">
    <source>
        <dbReference type="ARBA" id="ARBA00022741"/>
    </source>
</evidence>
<evidence type="ECO:0000256" key="7">
    <source>
        <dbReference type="ARBA" id="ARBA00034892"/>
    </source>
</evidence>
<dbReference type="AlphaFoldDB" id="A0A427XWT1"/>
<sequence>MHYPSSASATVVLRASRVHAFANVRTHTGFVKRKAEPPVKPHEFWATKTTEKVKPQVPPPKLDIARMIADPQATTRNIVERGIEFDINQVITLAQLREEERRAERNVLDMRTEHGLQSHVYRDKHRKREKKNERMEARQLKVALKDEETRLRNITQRVADAASALPNWSHPDAPRGGEDKAVLLEQFGPRPMADDENRSHLRITETFHWLNSSASAVSTGTSWPFLMGAAAMLEHALTGYAMSKAIKAGYMPVATPDVVSTDIAQRCGFQPRDGENGPRQTYNIESHLPPNEDGTPQAPHLCLAGTAEIPLAALWANRQLVRASMPAKTVGVGRAFRAEAGARGLDTRGLYRVHQFTKVELFCVTSADAGESDRMMEEIRELQKDIAMGLGLSVRVLDMPTEELGASAARKYDMEAWMPGRAKWGEITSTSNCTDYQSRRLHIRYRDAVGEPLQFAHTLNGTAAAIPRLIIALLENGARLDGNGIVTGIDLPKTLKPYWIGPEVEQAEEEDAVIRFV</sequence>
<dbReference type="NCBIfam" id="TIGR00414">
    <property type="entry name" value="serS"/>
    <property type="match status" value="1"/>
</dbReference>
<dbReference type="PANTHER" id="PTHR11778">
    <property type="entry name" value="SERYL-TRNA SYNTHETASE"/>
    <property type="match status" value="1"/>
</dbReference>
<feature type="binding site" evidence="9">
    <location>
        <begin position="337"/>
        <end position="339"/>
    </location>
    <ligand>
        <name>ATP</name>
        <dbReference type="ChEBI" id="CHEBI:30616"/>
    </ligand>
</feature>
<dbReference type="InterPro" id="IPR045864">
    <property type="entry name" value="aa-tRNA-synth_II/BPL/LPL"/>
</dbReference>
<evidence type="ECO:0000313" key="14">
    <source>
        <dbReference type="Proteomes" id="UP000279236"/>
    </source>
</evidence>
<feature type="region of interest" description="Disordered" evidence="11">
    <location>
        <begin position="268"/>
        <end position="296"/>
    </location>
</feature>
<organism evidence="13 14">
    <name type="scientific">Apiotrichum porosum</name>
    <dbReference type="NCBI Taxonomy" id="105984"/>
    <lineage>
        <taxon>Eukaryota</taxon>
        <taxon>Fungi</taxon>
        <taxon>Dikarya</taxon>
        <taxon>Basidiomycota</taxon>
        <taxon>Agaricomycotina</taxon>
        <taxon>Tremellomycetes</taxon>
        <taxon>Trichosporonales</taxon>
        <taxon>Trichosporonaceae</taxon>
        <taxon>Apiotrichum</taxon>
    </lineage>
</organism>
<name>A0A427XWT1_9TREE</name>
<keyword evidence="2 13" id="KW-0436">Ligase</keyword>
<comment type="caution">
    <text evidence="13">The sequence shown here is derived from an EMBL/GenBank/DDBJ whole genome shotgun (WGS) entry which is preliminary data.</text>
</comment>
<dbReference type="GO" id="GO:0006434">
    <property type="term" value="P:seryl-tRNA aminoacylation"/>
    <property type="evidence" value="ECO:0007669"/>
    <property type="project" value="InterPro"/>
</dbReference>
<dbReference type="STRING" id="105984.A0A427XWT1"/>